<feature type="non-terminal residue" evidence="2">
    <location>
        <position position="201"/>
    </location>
</feature>
<feature type="compositionally biased region" description="Basic residues" evidence="1">
    <location>
        <begin position="79"/>
        <end position="90"/>
    </location>
</feature>
<dbReference type="EMBL" id="CADCVZ010000029">
    <property type="protein sequence ID" value="CAA9508448.1"/>
    <property type="molecule type" value="Genomic_DNA"/>
</dbReference>
<reference evidence="2" key="1">
    <citation type="submission" date="2020-02" db="EMBL/GenBank/DDBJ databases">
        <authorList>
            <person name="Meier V. D."/>
        </authorList>
    </citation>
    <scope>NUCLEOTIDE SEQUENCE</scope>
    <source>
        <strain evidence="2">AVDCRST_MAG09</strain>
    </source>
</reference>
<organism evidence="2">
    <name type="scientific">uncultured Sphingomonas sp</name>
    <dbReference type="NCBI Taxonomy" id="158754"/>
    <lineage>
        <taxon>Bacteria</taxon>
        <taxon>Pseudomonadati</taxon>
        <taxon>Pseudomonadota</taxon>
        <taxon>Alphaproteobacteria</taxon>
        <taxon>Sphingomonadales</taxon>
        <taxon>Sphingomonadaceae</taxon>
        <taxon>Sphingomonas</taxon>
        <taxon>environmental samples</taxon>
    </lineage>
</organism>
<feature type="compositionally biased region" description="Basic and acidic residues" evidence="1">
    <location>
        <begin position="91"/>
        <end position="100"/>
    </location>
</feature>
<gene>
    <name evidence="2" type="ORF">AVDCRST_MAG09-1215</name>
</gene>
<dbReference type="AlphaFoldDB" id="A0A6J4SYC1"/>
<name>A0A6J4SYC1_9SPHN</name>
<protein>
    <submittedName>
        <fullName evidence="2">Uncharacterized protein</fullName>
    </submittedName>
</protein>
<evidence type="ECO:0000256" key="1">
    <source>
        <dbReference type="SAM" id="MobiDB-lite"/>
    </source>
</evidence>
<accession>A0A6J4SYC1</accession>
<feature type="non-terminal residue" evidence="2">
    <location>
        <position position="1"/>
    </location>
</feature>
<evidence type="ECO:0000313" key="2">
    <source>
        <dbReference type="EMBL" id="CAA9508448.1"/>
    </source>
</evidence>
<feature type="region of interest" description="Disordered" evidence="1">
    <location>
        <begin position="57"/>
        <end position="111"/>
    </location>
</feature>
<proteinExistence type="predicted"/>
<sequence>ALPPDPRLRPAADRPRGRTIRGRGVVRRCSGGGALRGLACPLSGRCGGADLSHAPGRIGGIDPCRSRSRAGDGRAASPGRHRAAGYGRRRPAADRAHQDGGRPAAPDAGHASRVRLFPKLSERTCGQHDDHLRRDRTDCLARALAGGRAGRRRYAKPAYWIDQADAGRALAERRGRRLVPRPALAPHLLDLVGTLQPVADL</sequence>